<name>A0ACA9L4W3_9GLOM</name>
<dbReference type="Proteomes" id="UP000789702">
    <property type="component" value="Unassembled WGS sequence"/>
</dbReference>
<organism evidence="1 2">
    <name type="scientific">Dentiscutata heterogama</name>
    <dbReference type="NCBI Taxonomy" id="1316150"/>
    <lineage>
        <taxon>Eukaryota</taxon>
        <taxon>Fungi</taxon>
        <taxon>Fungi incertae sedis</taxon>
        <taxon>Mucoromycota</taxon>
        <taxon>Glomeromycotina</taxon>
        <taxon>Glomeromycetes</taxon>
        <taxon>Diversisporales</taxon>
        <taxon>Gigasporaceae</taxon>
        <taxon>Dentiscutata</taxon>
    </lineage>
</organism>
<dbReference type="EMBL" id="CAJVPU010002983">
    <property type="protein sequence ID" value="CAG8511015.1"/>
    <property type="molecule type" value="Genomic_DNA"/>
</dbReference>
<keyword evidence="2" id="KW-1185">Reference proteome</keyword>
<protein>
    <submittedName>
        <fullName evidence="1">2967_t:CDS:1</fullName>
    </submittedName>
</protein>
<sequence length="387" mass="42703">MAESDITDPSQATSNSANIPTGSSTESVVFTILCTAAVALVITAAALFFVTRKKLQPDDSLDTTENGLYRKNSLSDEILFLKNNNSKDSMPMHSPSIPRDQQPKEVKPSTPPSTGSATPAAIFPQLNTQAPFDLSPDFFNTPPKAHKSLISRSRSSLDLGHPRKEKEEIFNETTPFNDSPGPPLGNVHVPREQFGESPYMTSHHHSTDYLQEMPSPMRHDYSTSPIRSPRISGDIRPQSRQSSEYMTHSPQEFQDPQYHSTFDESNIYAESPINLEPSTTRSERSERSRSRGRSLSPYIHRHASPYEPTEFDDTDIGDQPHPSVSRSSESPSPPPTERRRPPRGGTYTPEDSAGAPLTSSASITRRARSARRQGRERRGGGSNSGAT</sequence>
<comment type="caution">
    <text evidence="1">The sequence shown here is derived from an EMBL/GenBank/DDBJ whole genome shotgun (WGS) entry which is preliminary data.</text>
</comment>
<evidence type="ECO:0000313" key="2">
    <source>
        <dbReference type="Proteomes" id="UP000789702"/>
    </source>
</evidence>
<evidence type="ECO:0000313" key="1">
    <source>
        <dbReference type="EMBL" id="CAG8511015.1"/>
    </source>
</evidence>
<proteinExistence type="predicted"/>
<accession>A0ACA9L4W3</accession>
<reference evidence="1" key="1">
    <citation type="submission" date="2021-06" db="EMBL/GenBank/DDBJ databases">
        <authorList>
            <person name="Kallberg Y."/>
            <person name="Tangrot J."/>
            <person name="Rosling A."/>
        </authorList>
    </citation>
    <scope>NUCLEOTIDE SEQUENCE</scope>
    <source>
        <strain evidence="1">IL203A</strain>
    </source>
</reference>
<gene>
    <name evidence="1" type="ORF">DHETER_LOCUS3457</name>
</gene>